<comment type="caution">
    <text evidence="1">The sequence shown here is derived from an EMBL/GenBank/DDBJ whole genome shotgun (WGS) entry which is preliminary data.</text>
</comment>
<evidence type="ECO:0000313" key="1">
    <source>
        <dbReference type="EMBL" id="RIY34281.1"/>
    </source>
</evidence>
<proteinExistence type="predicted"/>
<gene>
    <name evidence="1" type="ORF">CKF59_05725</name>
</gene>
<protein>
    <submittedName>
        <fullName evidence="1">Uncharacterized protein</fullName>
    </submittedName>
</protein>
<name>A0A3A1Y9R1_9GAMM</name>
<sequence length="246" mass="28831">MYLAALHHFFKDFWKRNGRRRFAEQPREPIDPQLYLEAVGLLHQLCLPGMKSVHLGGKIIPAQKAQVFRSSSGVIKGTLKVPKEDTIDLFIWGIDDRGVYYELSKDLNYLLALAAKLHKEQQELSFWQKLTQEQQKKSPIAPHQKYKPIQAHVHPEFAIALQTLEPNHFGSNVCEAFAFVEYISREVYHHLEQVRHNAWNQFYVWVQDNESFELDFSQEEEEALPIWQEELDKALEVSQAYFQDHA</sequence>
<reference evidence="1 2" key="1">
    <citation type="submission" date="2017-08" db="EMBL/GenBank/DDBJ databases">
        <title>Reclassification of Bisgaard taxon 37 and 44.</title>
        <authorList>
            <person name="Christensen H."/>
        </authorList>
    </citation>
    <scope>NUCLEOTIDE SEQUENCE [LARGE SCALE GENOMIC DNA]</scope>
    <source>
        <strain evidence="1 2">EEAB3T1</strain>
    </source>
</reference>
<organism evidence="1 2">
    <name type="scientific">Psittacicella gerlachiana</name>
    <dbReference type="NCBI Taxonomy" id="2028574"/>
    <lineage>
        <taxon>Bacteria</taxon>
        <taxon>Pseudomonadati</taxon>
        <taxon>Pseudomonadota</taxon>
        <taxon>Gammaproteobacteria</taxon>
        <taxon>Pasteurellales</taxon>
        <taxon>Psittacicellaceae</taxon>
        <taxon>Psittacicella</taxon>
    </lineage>
</organism>
<evidence type="ECO:0000313" key="2">
    <source>
        <dbReference type="Proteomes" id="UP000265964"/>
    </source>
</evidence>
<dbReference type="Proteomes" id="UP000265964">
    <property type="component" value="Unassembled WGS sequence"/>
</dbReference>
<dbReference type="RefSeq" id="WP_119535000.1">
    <property type="nucleotide sequence ID" value="NZ_NRJF01000170.1"/>
</dbReference>
<dbReference type="OrthoDB" id="5676517at2"/>
<dbReference type="AlphaFoldDB" id="A0A3A1Y9R1"/>
<dbReference type="EMBL" id="NRJF01000170">
    <property type="protein sequence ID" value="RIY34281.1"/>
    <property type="molecule type" value="Genomic_DNA"/>
</dbReference>
<accession>A0A3A1Y9R1</accession>
<keyword evidence="2" id="KW-1185">Reference proteome</keyword>